<feature type="compositionally biased region" description="Low complexity" evidence="1">
    <location>
        <begin position="48"/>
        <end position="60"/>
    </location>
</feature>
<sequence length="363" mass="41458">MIQSAESAPDPGSDAYSMEGVTREDLQSTKQRWNDYIHNLMGGEPDRTSNSPPRSPSPVGSDDDDLPAPLRFYALNDTMWLAWAPLPWRLIILQRDGTMTLVPDDEFADELCPRVLEMLIMDRHCQERERAGLVPYGAPITEMLGGDLSEAELKHEVLLLEDVLCRRDNVAATWIPAHAPNRYHDIFLLNIDPEPWHSIQRDHSIYSLLQYTLGCIYDSRAHPDRGRMHPRRIPLTDNIIDMHRLAEDLDNHPDAPTNNSGLLCAQLFRRWWIIRDCDGNYHQLPEDSYDFRALILPLHPGQDNDRLETLWRLHAGYLEVWPPQGCGIQDFQAYCARFYELEGDAIDTGRDDPQEGGGANVTA</sequence>
<dbReference type="AlphaFoldDB" id="A0A2G8RU66"/>
<gene>
    <name evidence="2" type="ORF">GSI_12946</name>
</gene>
<keyword evidence="3" id="KW-1185">Reference proteome</keyword>
<dbReference type="EMBL" id="AYKW01000056">
    <property type="protein sequence ID" value="PIL25057.1"/>
    <property type="molecule type" value="Genomic_DNA"/>
</dbReference>
<feature type="compositionally biased region" description="Basic and acidic residues" evidence="1">
    <location>
        <begin position="21"/>
        <end position="35"/>
    </location>
</feature>
<proteinExistence type="predicted"/>
<dbReference type="Proteomes" id="UP000230002">
    <property type="component" value="Unassembled WGS sequence"/>
</dbReference>
<protein>
    <submittedName>
        <fullName evidence="2">Uncharacterized protein</fullName>
    </submittedName>
</protein>
<organism evidence="2 3">
    <name type="scientific">Ganoderma sinense ZZ0214-1</name>
    <dbReference type="NCBI Taxonomy" id="1077348"/>
    <lineage>
        <taxon>Eukaryota</taxon>
        <taxon>Fungi</taxon>
        <taxon>Dikarya</taxon>
        <taxon>Basidiomycota</taxon>
        <taxon>Agaricomycotina</taxon>
        <taxon>Agaricomycetes</taxon>
        <taxon>Polyporales</taxon>
        <taxon>Polyporaceae</taxon>
        <taxon>Ganoderma</taxon>
    </lineage>
</organism>
<evidence type="ECO:0000313" key="2">
    <source>
        <dbReference type="EMBL" id="PIL25057.1"/>
    </source>
</evidence>
<evidence type="ECO:0000313" key="3">
    <source>
        <dbReference type="Proteomes" id="UP000230002"/>
    </source>
</evidence>
<reference evidence="2 3" key="1">
    <citation type="journal article" date="2015" name="Sci. Rep.">
        <title>Chromosome-level genome map provides insights into diverse defense mechanisms in the medicinal fungus Ganoderma sinense.</title>
        <authorList>
            <person name="Zhu Y."/>
            <person name="Xu J."/>
            <person name="Sun C."/>
            <person name="Zhou S."/>
            <person name="Xu H."/>
            <person name="Nelson D.R."/>
            <person name="Qian J."/>
            <person name="Song J."/>
            <person name="Luo H."/>
            <person name="Xiang L."/>
            <person name="Li Y."/>
            <person name="Xu Z."/>
            <person name="Ji A."/>
            <person name="Wang L."/>
            <person name="Lu S."/>
            <person name="Hayward A."/>
            <person name="Sun W."/>
            <person name="Li X."/>
            <person name="Schwartz D.C."/>
            <person name="Wang Y."/>
            <person name="Chen S."/>
        </authorList>
    </citation>
    <scope>NUCLEOTIDE SEQUENCE [LARGE SCALE GENOMIC DNA]</scope>
    <source>
        <strain evidence="2 3">ZZ0214-1</strain>
    </source>
</reference>
<name>A0A2G8RU66_9APHY</name>
<evidence type="ECO:0000256" key="1">
    <source>
        <dbReference type="SAM" id="MobiDB-lite"/>
    </source>
</evidence>
<accession>A0A2G8RU66</accession>
<comment type="caution">
    <text evidence="2">The sequence shown here is derived from an EMBL/GenBank/DDBJ whole genome shotgun (WGS) entry which is preliminary data.</text>
</comment>
<feature type="region of interest" description="Disordered" evidence="1">
    <location>
        <begin position="1"/>
        <end position="66"/>
    </location>
</feature>